<dbReference type="Gene3D" id="3.30.565.10">
    <property type="entry name" value="Histidine kinase-like ATPase, C-terminal domain"/>
    <property type="match status" value="1"/>
</dbReference>
<dbReference type="InterPro" id="IPR004358">
    <property type="entry name" value="Sig_transdc_His_kin-like_C"/>
</dbReference>
<evidence type="ECO:0000256" key="2">
    <source>
        <dbReference type="ARBA" id="ARBA00012438"/>
    </source>
</evidence>
<feature type="domain" description="Histidine kinase" evidence="7">
    <location>
        <begin position="238"/>
        <end position="454"/>
    </location>
</feature>
<proteinExistence type="predicted"/>
<dbReference type="PANTHER" id="PTHR43711:SF26">
    <property type="entry name" value="SENSOR HISTIDINE KINASE RCSC"/>
    <property type="match status" value="1"/>
</dbReference>
<dbReference type="SUPFAM" id="SSF55874">
    <property type="entry name" value="ATPase domain of HSP90 chaperone/DNA topoisomerase II/histidine kinase"/>
    <property type="match status" value="1"/>
</dbReference>
<dbReference type="Gene3D" id="1.10.287.130">
    <property type="match status" value="1"/>
</dbReference>
<protein>
    <recommendedName>
        <fullName evidence="2">histidine kinase</fullName>
        <ecNumber evidence="2">2.7.13.3</ecNumber>
    </recommendedName>
</protein>
<dbReference type="SUPFAM" id="SSF47384">
    <property type="entry name" value="Homodimeric domain of signal transducing histidine kinase"/>
    <property type="match status" value="1"/>
</dbReference>
<accession>A0ABT6CJI3</accession>
<dbReference type="CDD" id="cd00075">
    <property type="entry name" value="HATPase"/>
    <property type="match status" value="1"/>
</dbReference>
<dbReference type="GO" id="GO:0016301">
    <property type="term" value="F:kinase activity"/>
    <property type="evidence" value="ECO:0007669"/>
    <property type="project" value="UniProtKB-KW"/>
</dbReference>
<reference evidence="8 9" key="1">
    <citation type="submission" date="2023-03" db="EMBL/GenBank/DDBJ databases">
        <title>Novosphingobium cyanobacteriorum sp. nov., isolated from a eutrophic reservoir during the Microcystis bloom period.</title>
        <authorList>
            <person name="Kang M."/>
            <person name="Le V."/>
            <person name="Ko S.-R."/>
            <person name="Lee S.-A."/>
            <person name="Ahn C.-Y."/>
        </authorList>
    </citation>
    <scope>NUCLEOTIDE SEQUENCE [LARGE SCALE GENOMIC DNA]</scope>
    <source>
        <strain evidence="8 9">HBC54</strain>
    </source>
</reference>
<dbReference type="InterPro" id="IPR005467">
    <property type="entry name" value="His_kinase_dom"/>
</dbReference>
<comment type="caution">
    <text evidence="8">The sequence shown here is derived from an EMBL/GenBank/DDBJ whole genome shotgun (WGS) entry which is preliminary data.</text>
</comment>
<dbReference type="InterPro" id="IPR050736">
    <property type="entry name" value="Sensor_HK_Regulatory"/>
</dbReference>
<dbReference type="Proteomes" id="UP001222770">
    <property type="component" value="Unassembled WGS sequence"/>
</dbReference>
<keyword evidence="3" id="KW-0597">Phosphoprotein</keyword>
<gene>
    <name evidence="8" type="ORF">POM99_12760</name>
</gene>
<keyword evidence="4" id="KW-0808">Transferase</keyword>
<dbReference type="InterPro" id="IPR036890">
    <property type="entry name" value="HATPase_C_sf"/>
</dbReference>
<comment type="catalytic activity">
    <reaction evidence="1">
        <text>ATP + protein L-histidine = ADP + protein N-phospho-L-histidine.</text>
        <dbReference type="EC" id="2.7.13.3"/>
    </reaction>
</comment>
<dbReference type="InterPro" id="IPR003661">
    <property type="entry name" value="HisK_dim/P_dom"/>
</dbReference>
<dbReference type="PANTHER" id="PTHR43711">
    <property type="entry name" value="TWO-COMPONENT HISTIDINE KINASE"/>
    <property type="match status" value="1"/>
</dbReference>
<dbReference type="PROSITE" id="PS50109">
    <property type="entry name" value="HIS_KIN"/>
    <property type="match status" value="1"/>
</dbReference>
<dbReference type="RefSeq" id="WP_277278391.1">
    <property type="nucleotide sequence ID" value="NZ_JAROCY010000011.1"/>
</dbReference>
<evidence type="ECO:0000313" key="9">
    <source>
        <dbReference type="Proteomes" id="UP001222770"/>
    </source>
</evidence>
<dbReference type="EC" id="2.7.13.3" evidence="2"/>
<keyword evidence="5 8" id="KW-0418">Kinase</keyword>
<sequence>MTGRTPIRARCDASDRLVSADEPLAGLQERCGGALPGIVAVPALLALVRKARVSNLPLARRITAIDDGKPISVWVAAAPKQDGVDLELSDWRLAGDRAEDAGAPEDLLRQLAEGHFLLDADQRLLAGHVRAPDLAQLGKQIQHGLGLSGPRKLWTEYVRLEQGAERPGRAQPLHWRLLDDALFTVIGSPRRWRARFLPRPGNTGFELLAIPESIERLPHEPVGIEQAMPAWNSLLGRDLAPALRQPVSRIIANAETIRTRLAGPLAEEYANYAADIAEAGRHLLGLVEDLADLEAVEAPDFSPAPDQIDLADCARRAAGILSVRAQERGIAVKVPGDDVHAPAIGEFRRVLQVLLNLLTNAIRYTPGNSTVVLACGTEGGTAWISVADEGEGLSFEQAERVFDKFERLGRSGDGGSGLGLYISRRLARAMGGDLNVASTPGEGACFVLSLPADIQGGMALRG</sequence>
<evidence type="ECO:0000256" key="4">
    <source>
        <dbReference type="ARBA" id="ARBA00022679"/>
    </source>
</evidence>
<evidence type="ECO:0000259" key="7">
    <source>
        <dbReference type="PROSITE" id="PS50109"/>
    </source>
</evidence>
<dbReference type="SMART" id="SM00388">
    <property type="entry name" value="HisKA"/>
    <property type="match status" value="1"/>
</dbReference>
<evidence type="ECO:0000313" key="8">
    <source>
        <dbReference type="EMBL" id="MDF8334078.1"/>
    </source>
</evidence>
<evidence type="ECO:0000256" key="5">
    <source>
        <dbReference type="ARBA" id="ARBA00022777"/>
    </source>
</evidence>
<dbReference type="InterPro" id="IPR003594">
    <property type="entry name" value="HATPase_dom"/>
</dbReference>
<keyword evidence="6" id="KW-0902">Two-component regulatory system</keyword>
<dbReference type="InterPro" id="IPR036097">
    <property type="entry name" value="HisK_dim/P_sf"/>
</dbReference>
<dbReference type="Pfam" id="PF02518">
    <property type="entry name" value="HATPase_c"/>
    <property type="match status" value="1"/>
</dbReference>
<dbReference type="SMART" id="SM00387">
    <property type="entry name" value="HATPase_c"/>
    <property type="match status" value="1"/>
</dbReference>
<evidence type="ECO:0000256" key="3">
    <source>
        <dbReference type="ARBA" id="ARBA00022553"/>
    </source>
</evidence>
<dbReference type="PRINTS" id="PR00344">
    <property type="entry name" value="BCTRLSENSOR"/>
</dbReference>
<dbReference type="EMBL" id="JAROCY010000011">
    <property type="protein sequence ID" value="MDF8334078.1"/>
    <property type="molecule type" value="Genomic_DNA"/>
</dbReference>
<dbReference type="Pfam" id="PF00512">
    <property type="entry name" value="HisKA"/>
    <property type="match status" value="1"/>
</dbReference>
<organism evidence="8 9">
    <name type="scientific">Novosphingobium cyanobacteriorum</name>
    <dbReference type="NCBI Taxonomy" id="3024215"/>
    <lineage>
        <taxon>Bacteria</taxon>
        <taxon>Pseudomonadati</taxon>
        <taxon>Pseudomonadota</taxon>
        <taxon>Alphaproteobacteria</taxon>
        <taxon>Sphingomonadales</taxon>
        <taxon>Sphingomonadaceae</taxon>
        <taxon>Novosphingobium</taxon>
    </lineage>
</organism>
<keyword evidence="9" id="KW-1185">Reference proteome</keyword>
<evidence type="ECO:0000256" key="6">
    <source>
        <dbReference type="ARBA" id="ARBA00023012"/>
    </source>
</evidence>
<evidence type="ECO:0000256" key="1">
    <source>
        <dbReference type="ARBA" id="ARBA00000085"/>
    </source>
</evidence>
<name>A0ABT6CJI3_9SPHN</name>